<dbReference type="InterPro" id="IPR010982">
    <property type="entry name" value="Lambda_DNA-bd_dom_sf"/>
</dbReference>
<evidence type="ECO:0000313" key="8">
    <source>
        <dbReference type="Proteomes" id="UP000252003"/>
    </source>
</evidence>
<evidence type="ECO:0000256" key="3">
    <source>
        <dbReference type="ARBA" id="ARBA00023125"/>
    </source>
</evidence>
<feature type="domain" description="Ner winged helix-turn-helix DNA-binding" evidence="6">
    <location>
        <begin position="18"/>
        <end position="82"/>
    </location>
</feature>
<feature type="region of interest" description="Disordered" evidence="5">
    <location>
        <begin position="1"/>
        <end position="20"/>
    </location>
</feature>
<protein>
    <submittedName>
        <fullName evidence="7">Transcriptional regulator</fullName>
    </submittedName>
</protein>
<dbReference type="EMBL" id="CP029989">
    <property type="protein sequence ID" value="AXC73837.1"/>
    <property type="molecule type" value="Genomic_DNA"/>
</dbReference>
<keyword evidence="2" id="KW-0805">Transcription regulation</keyword>
<organism evidence="7 8">
    <name type="scientific">Salmonella enterica subsp. diarizonae serovar 48:i:z</name>
    <dbReference type="NCBI Taxonomy" id="1192842"/>
    <lineage>
        <taxon>Bacteria</taxon>
        <taxon>Pseudomonadati</taxon>
        <taxon>Pseudomonadota</taxon>
        <taxon>Gammaproteobacteria</taxon>
        <taxon>Enterobacterales</taxon>
        <taxon>Enterobacteriaceae</taxon>
        <taxon>Salmonella</taxon>
    </lineage>
</organism>
<evidence type="ECO:0000313" key="7">
    <source>
        <dbReference type="EMBL" id="AXC73837.1"/>
    </source>
</evidence>
<keyword evidence="3" id="KW-0238">DNA-binding</keyword>
<gene>
    <name evidence="7" type="ORF">DOE59_21120</name>
</gene>
<dbReference type="InterPro" id="IPR038722">
    <property type="entry name" value="Ner_HTH_dom"/>
</dbReference>
<evidence type="ECO:0000256" key="4">
    <source>
        <dbReference type="ARBA" id="ARBA00023163"/>
    </source>
</evidence>
<dbReference type="GO" id="GO:0003677">
    <property type="term" value="F:DNA binding"/>
    <property type="evidence" value="ECO:0007669"/>
    <property type="project" value="UniProtKB-KW"/>
</dbReference>
<dbReference type="RefSeq" id="WP_080168752.1">
    <property type="nucleotide sequence ID" value="NZ_CP029989.1"/>
</dbReference>
<dbReference type="SUPFAM" id="SSF47413">
    <property type="entry name" value="lambda repressor-like DNA-binding domains"/>
    <property type="match status" value="1"/>
</dbReference>
<keyword evidence="4" id="KW-0804">Transcription</keyword>
<comment type="similarity">
    <text evidence="1">Belongs to the ner transcriptional regulatory family.</text>
</comment>
<accession>A0A7U5YJ13</accession>
<evidence type="ECO:0000256" key="1">
    <source>
        <dbReference type="ARBA" id="ARBA00006157"/>
    </source>
</evidence>
<sequence>MRNSTASQKKQGKGSSGNWHRADIVAALHKRGFTLASLSRSHGLAPRTLNNALERHYPRAERIIAEALETTPEQIWPERYAGKPPPQAAGQEK</sequence>
<dbReference type="Pfam" id="PF13693">
    <property type="entry name" value="HTH_35"/>
    <property type="match status" value="1"/>
</dbReference>
<proteinExistence type="inferred from homology"/>
<evidence type="ECO:0000259" key="6">
    <source>
        <dbReference type="Pfam" id="PF13693"/>
    </source>
</evidence>
<evidence type="ECO:0000256" key="2">
    <source>
        <dbReference type="ARBA" id="ARBA00023015"/>
    </source>
</evidence>
<dbReference type="Proteomes" id="UP000252003">
    <property type="component" value="Chromosome"/>
</dbReference>
<name>A0A7U5YJ13_SALDZ</name>
<dbReference type="Gene3D" id="1.10.260.40">
    <property type="entry name" value="lambda repressor-like DNA-binding domains"/>
    <property type="match status" value="1"/>
</dbReference>
<reference evidence="7 8" key="1">
    <citation type="submission" date="2018-06" db="EMBL/GenBank/DDBJ databases">
        <title>Salmonella Enterica genomes from various sources.</title>
        <authorList>
            <person name="Nash J.H.E."/>
            <person name="Robertson J."/>
            <person name="Bessonov K."/>
        </authorList>
    </citation>
    <scope>NUCLEOTIDE SEQUENCE [LARGE SCALE GENOMIC DNA]</scope>
    <source>
        <strain evidence="7 8">SA20121591</strain>
    </source>
</reference>
<evidence type="ECO:0000256" key="5">
    <source>
        <dbReference type="SAM" id="MobiDB-lite"/>
    </source>
</evidence>
<dbReference type="AlphaFoldDB" id="A0A7U5YJ13"/>